<reference evidence="2 3" key="1">
    <citation type="submission" date="2016-09" db="EMBL/GenBank/DDBJ databases">
        <title>Extensive genetic diversity and differential bi-allelic expression allows diatom success in the polar Southern Ocean.</title>
        <authorList>
            <consortium name="DOE Joint Genome Institute"/>
            <person name="Mock T."/>
            <person name="Otillar R.P."/>
            <person name="Strauss J."/>
            <person name="Dupont C."/>
            <person name="Frickenhaus S."/>
            <person name="Maumus F."/>
            <person name="Mcmullan M."/>
            <person name="Sanges R."/>
            <person name="Schmutz J."/>
            <person name="Toseland A."/>
            <person name="Valas R."/>
            <person name="Veluchamy A."/>
            <person name="Ward B.J."/>
            <person name="Allen A."/>
            <person name="Barry K."/>
            <person name="Falciatore A."/>
            <person name="Ferrante M."/>
            <person name="Fortunato A.E."/>
            <person name="Gloeckner G."/>
            <person name="Gruber A."/>
            <person name="Hipkin R."/>
            <person name="Janech M."/>
            <person name="Kroth P."/>
            <person name="Leese F."/>
            <person name="Lindquist E."/>
            <person name="Lyon B.R."/>
            <person name="Martin J."/>
            <person name="Mayer C."/>
            <person name="Parker M."/>
            <person name="Quesneville H."/>
            <person name="Raymond J."/>
            <person name="Uhlig C."/>
            <person name="Valentin K.U."/>
            <person name="Worden A.Z."/>
            <person name="Armbrust E.V."/>
            <person name="Bowler C."/>
            <person name="Green B."/>
            <person name="Moulton V."/>
            <person name="Van Oosterhout C."/>
            <person name="Grigoriev I."/>
        </authorList>
    </citation>
    <scope>NUCLEOTIDE SEQUENCE [LARGE SCALE GENOMIC DNA]</scope>
    <source>
        <strain evidence="2 3">CCMP1102</strain>
    </source>
</reference>
<dbReference type="PANTHER" id="PTHR35711">
    <property type="entry name" value="EXPRESSED PROTEIN"/>
    <property type="match status" value="1"/>
</dbReference>
<feature type="compositionally biased region" description="Acidic residues" evidence="1">
    <location>
        <begin position="14"/>
        <end position="25"/>
    </location>
</feature>
<dbReference type="InParanoid" id="A0A1E7FW25"/>
<protein>
    <submittedName>
        <fullName evidence="2">Uncharacterized protein</fullName>
    </submittedName>
</protein>
<evidence type="ECO:0000256" key="1">
    <source>
        <dbReference type="SAM" id="MobiDB-lite"/>
    </source>
</evidence>
<gene>
    <name evidence="2" type="ORF">FRACYDRAFT_179673</name>
</gene>
<dbReference type="Proteomes" id="UP000095751">
    <property type="component" value="Unassembled WGS sequence"/>
</dbReference>
<dbReference type="KEGG" id="fcy:FRACYDRAFT_179673"/>
<accession>A0A1E7FW25</accession>
<feature type="region of interest" description="Disordered" evidence="1">
    <location>
        <begin position="224"/>
        <end position="274"/>
    </location>
</feature>
<organism evidence="2 3">
    <name type="scientific">Fragilariopsis cylindrus CCMP1102</name>
    <dbReference type="NCBI Taxonomy" id="635003"/>
    <lineage>
        <taxon>Eukaryota</taxon>
        <taxon>Sar</taxon>
        <taxon>Stramenopiles</taxon>
        <taxon>Ochrophyta</taxon>
        <taxon>Bacillariophyta</taxon>
        <taxon>Bacillariophyceae</taxon>
        <taxon>Bacillariophycidae</taxon>
        <taxon>Bacillariales</taxon>
        <taxon>Bacillariaceae</taxon>
        <taxon>Fragilariopsis</taxon>
    </lineage>
</organism>
<evidence type="ECO:0000313" key="2">
    <source>
        <dbReference type="EMBL" id="OEU22368.1"/>
    </source>
</evidence>
<feature type="compositionally biased region" description="Basic and acidic residues" evidence="1">
    <location>
        <begin position="250"/>
        <end position="260"/>
    </location>
</feature>
<feature type="compositionally biased region" description="Acidic residues" evidence="1">
    <location>
        <begin position="228"/>
        <end position="249"/>
    </location>
</feature>
<dbReference type="EMBL" id="KV784353">
    <property type="protein sequence ID" value="OEU22368.1"/>
    <property type="molecule type" value="Genomic_DNA"/>
</dbReference>
<dbReference type="PANTHER" id="PTHR35711:SF1">
    <property type="entry name" value="ECTODERMAL, ISOFORM F"/>
    <property type="match status" value="1"/>
</dbReference>
<feature type="region of interest" description="Disordered" evidence="1">
    <location>
        <begin position="1"/>
        <end position="25"/>
    </location>
</feature>
<name>A0A1E7FW25_9STRA</name>
<proteinExistence type="predicted"/>
<sequence length="723" mass="81857">MGEPPPPPKRPKIDEEDDDDTTDMEDIVDTIWKHYRNFLDSLDGGEEDEDEEQDDNNEGDIDEIQELIEIARPHISKPSIDPDTCTSSSAWKSRTDFLSILLSVGFHHLADRAIAQYLMMQQQQQQQQQFSTSDIDTAMENAQNLVIESLEWYPGNASTWSMGANFGRMSQSLSLLSTRKWYEKAVEASTMLRHQALKALEDDSVPEDVKEWIELLILNEIVGTQYENNEEEEDEEDNEDEDGTNNDENEINKEEMKYDENGIYEEDKDDSLGRYSSSAVESTARFMCAMLWSMEGRHDRSLDHLRGFQFTHRLHPNVWKIGKLPPPQAKQVADINPPLAFQPPGGILPSHLYAAITKLFAPDSAYWIESDYATRGYYSFFHKYDSGNAEQPRNLLEEIIINHLLPRAQQCLINMTKTNSKNGDEKSDSSDSTTICGFEWWTHTRPIQANLGHNLHFDTDESMLDQEGKVTHPVLSSVLYLTGGEHNNLSDSQVKESPAGATIILDQTPDSETVGETCWQGIPKDNTLLLFPGNRLHGVLPCPGDRDKEIQENVEENSTKIDALIHDLKNGKRNNSGGSKSSCTGHPPHRLTFMVGFWSRNVPAAMKQCNIYGPCGPLPPPTEEHTWVHETMDGYSKHGATSTDKDATEQMIVAEEFMIPTILPSVSPAWECIQSKKGDNQNENESGNDPDLIIPQGVDHRYFVRDAPHCFRRSLFEERESNH</sequence>
<keyword evidence="3" id="KW-1185">Reference proteome</keyword>
<evidence type="ECO:0000313" key="3">
    <source>
        <dbReference type="Proteomes" id="UP000095751"/>
    </source>
</evidence>
<dbReference type="OrthoDB" id="46846at2759"/>
<dbReference type="AlphaFoldDB" id="A0A1E7FW25"/>